<keyword evidence="15" id="KW-1185">Reference proteome</keyword>
<keyword evidence="7" id="KW-0805">Transcription regulation</keyword>
<dbReference type="Pfam" id="PF00096">
    <property type="entry name" value="zf-C2H2"/>
    <property type="match status" value="4"/>
</dbReference>
<feature type="domain" description="C2H2-type" evidence="13">
    <location>
        <begin position="361"/>
        <end position="388"/>
    </location>
</feature>
<feature type="domain" description="C2H2-type" evidence="13">
    <location>
        <begin position="445"/>
        <end position="472"/>
    </location>
</feature>
<dbReference type="OMA" id="AGCTEME"/>
<feature type="domain" description="C2H2-type" evidence="13">
    <location>
        <begin position="333"/>
        <end position="360"/>
    </location>
</feature>
<dbReference type="PANTHER" id="PTHR24394:SF48">
    <property type="entry name" value="ZINC FINGER PROTEIN 771"/>
    <property type="match status" value="1"/>
</dbReference>
<organism evidence="14 15">
    <name type="scientific">Chrysemys picta bellii</name>
    <name type="common">Western painted turtle</name>
    <name type="synonym">Emys bellii</name>
    <dbReference type="NCBI Taxonomy" id="8478"/>
    <lineage>
        <taxon>Eukaryota</taxon>
        <taxon>Metazoa</taxon>
        <taxon>Chordata</taxon>
        <taxon>Craniata</taxon>
        <taxon>Vertebrata</taxon>
        <taxon>Euteleostomi</taxon>
        <taxon>Archelosauria</taxon>
        <taxon>Testudinata</taxon>
        <taxon>Testudines</taxon>
        <taxon>Cryptodira</taxon>
        <taxon>Durocryptodira</taxon>
        <taxon>Testudinoidea</taxon>
        <taxon>Emydidae</taxon>
        <taxon>Chrysemys</taxon>
    </lineage>
</organism>
<dbReference type="FunFam" id="3.30.160.60:FF:000387">
    <property type="entry name" value="Zinc finger protein 354A"/>
    <property type="match status" value="1"/>
</dbReference>
<dbReference type="Pfam" id="PF00651">
    <property type="entry name" value="BTB"/>
    <property type="match status" value="1"/>
</dbReference>
<dbReference type="PROSITE" id="PS00028">
    <property type="entry name" value="ZINC_FINGER_C2H2_1"/>
    <property type="match status" value="5"/>
</dbReference>
<evidence type="ECO:0000313" key="14">
    <source>
        <dbReference type="Ensembl" id="ENSCPBP00000014309.1"/>
    </source>
</evidence>
<reference evidence="14" key="2">
    <citation type="submission" date="2025-09" db="UniProtKB">
        <authorList>
            <consortium name="Ensembl"/>
        </authorList>
    </citation>
    <scope>IDENTIFICATION</scope>
</reference>
<evidence type="ECO:0000256" key="11">
    <source>
        <dbReference type="PROSITE-ProRule" id="PRU00042"/>
    </source>
</evidence>
<dbReference type="FunFam" id="3.30.160.60:FF:000953">
    <property type="entry name" value="Zinc finger protein 691"/>
    <property type="match status" value="1"/>
</dbReference>
<dbReference type="GO" id="GO:0009891">
    <property type="term" value="P:positive regulation of biosynthetic process"/>
    <property type="evidence" value="ECO:0007669"/>
    <property type="project" value="UniProtKB-ARBA"/>
</dbReference>
<dbReference type="GO" id="GO:0000122">
    <property type="term" value="P:negative regulation of transcription by RNA polymerase II"/>
    <property type="evidence" value="ECO:0007669"/>
    <property type="project" value="UniProtKB-ARBA"/>
</dbReference>
<evidence type="ECO:0000256" key="8">
    <source>
        <dbReference type="ARBA" id="ARBA00023125"/>
    </source>
</evidence>
<dbReference type="PANTHER" id="PTHR24394">
    <property type="entry name" value="ZINC FINGER PROTEIN"/>
    <property type="match status" value="1"/>
</dbReference>
<dbReference type="SMART" id="SM00225">
    <property type="entry name" value="BTB"/>
    <property type="match status" value="1"/>
</dbReference>
<proteinExistence type="inferred from homology"/>
<dbReference type="Gene3D" id="3.30.160.60">
    <property type="entry name" value="Classic Zinc Finger"/>
    <property type="match status" value="5"/>
</dbReference>
<reference evidence="14" key="1">
    <citation type="submission" date="2025-08" db="UniProtKB">
        <authorList>
            <consortium name="Ensembl"/>
        </authorList>
    </citation>
    <scope>IDENTIFICATION</scope>
</reference>
<keyword evidence="10" id="KW-0539">Nucleus</keyword>
<dbReference type="Ensembl" id="ENSCPBT00000016999.1">
    <property type="protein sequence ID" value="ENSCPBP00000014309.1"/>
    <property type="gene ID" value="ENSCPBG00000010659.1"/>
</dbReference>
<evidence type="ECO:0000259" key="12">
    <source>
        <dbReference type="PROSITE" id="PS50097"/>
    </source>
</evidence>
<dbReference type="Pfam" id="PF07707">
    <property type="entry name" value="BACK"/>
    <property type="match status" value="1"/>
</dbReference>
<evidence type="ECO:0000256" key="1">
    <source>
        <dbReference type="ARBA" id="ARBA00004123"/>
    </source>
</evidence>
<keyword evidence="5 11" id="KW-0863">Zinc-finger</keyword>
<dbReference type="SUPFAM" id="SSF57667">
    <property type="entry name" value="beta-beta-alpha zinc fingers"/>
    <property type="match status" value="3"/>
</dbReference>
<dbReference type="FunFam" id="3.30.160.60:FF:000688">
    <property type="entry name" value="zinc finger protein 197 isoform X1"/>
    <property type="match status" value="1"/>
</dbReference>
<feature type="domain" description="C2H2-type" evidence="13">
    <location>
        <begin position="389"/>
        <end position="416"/>
    </location>
</feature>
<evidence type="ECO:0000256" key="2">
    <source>
        <dbReference type="ARBA" id="ARBA00006991"/>
    </source>
</evidence>
<dbReference type="GO" id="GO:0005634">
    <property type="term" value="C:nucleus"/>
    <property type="evidence" value="ECO:0007669"/>
    <property type="project" value="UniProtKB-SubCell"/>
</dbReference>
<dbReference type="InterPro" id="IPR011333">
    <property type="entry name" value="SKP1/BTB/POZ_sf"/>
</dbReference>
<protein>
    <recommendedName>
        <fullName evidence="16">BTB domain-containing protein</fullName>
    </recommendedName>
</protein>
<dbReference type="AlphaFoldDB" id="A0A8C3FV46"/>
<dbReference type="FunFam" id="3.30.160.60:FF:000295">
    <property type="entry name" value="zinc finger protein 19"/>
    <property type="match status" value="1"/>
</dbReference>
<keyword evidence="9" id="KW-0804">Transcription</keyword>
<dbReference type="Proteomes" id="UP000694380">
    <property type="component" value="Unplaced"/>
</dbReference>
<dbReference type="PROSITE" id="PS50157">
    <property type="entry name" value="ZINC_FINGER_C2H2_2"/>
    <property type="match status" value="5"/>
</dbReference>
<evidence type="ECO:0000256" key="7">
    <source>
        <dbReference type="ARBA" id="ARBA00023015"/>
    </source>
</evidence>
<dbReference type="GO" id="GO:0003677">
    <property type="term" value="F:DNA binding"/>
    <property type="evidence" value="ECO:0007669"/>
    <property type="project" value="UniProtKB-KW"/>
</dbReference>
<dbReference type="GO" id="GO:0000981">
    <property type="term" value="F:DNA-binding transcription factor activity, RNA polymerase II-specific"/>
    <property type="evidence" value="ECO:0007669"/>
    <property type="project" value="TreeGrafter"/>
</dbReference>
<dbReference type="GO" id="GO:0008270">
    <property type="term" value="F:zinc ion binding"/>
    <property type="evidence" value="ECO:0007669"/>
    <property type="project" value="UniProtKB-KW"/>
</dbReference>
<evidence type="ECO:0000256" key="4">
    <source>
        <dbReference type="ARBA" id="ARBA00022737"/>
    </source>
</evidence>
<dbReference type="PROSITE" id="PS50097">
    <property type="entry name" value="BTB"/>
    <property type="match status" value="1"/>
</dbReference>
<feature type="domain" description="BTB" evidence="12">
    <location>
        <begin position="33"/>
        <end position="92"/>
    </location>
</feature>
<evidence type="ECO:0000256" key="6">
    <source>
        <dbReference type="ARBA" id="ARBA00022833"/>
    </source>
</evidence>
<accession>A0A8C3FV46</accession>
<dbReference type="Gene3D" id="1.25.40.420">
    <property type="match status" value="1"/>
</dbReference>
<keyword evidence="6" id="KW-0862">Zinc</keyword>
<evidence type="ECO:0000313" key="15">
    <source>
        <dbReference type="Proteomes" id="UP000694380"/>
    </source>
</evidence>
<feature type="domain" description="C2H2-type" evidence="13">
    <location>
        <begin position="417"/>
        <end position="444"/>
    </location>
</feature>
<comment type="similarity">
    <text evidence="2">Belongs to the krueppel C2H2-type zinc-finger protein family.</text>
</comment>
<dbReference type="InterPro" id="IPR000210">
    <property type="entry name" value="BTB/POZ_dom"/>
</dbReference>
<keyword evidence="8" id="KW-0238">DNA-binding</keyword>
<name>A0A8C3FV46_CHRPI</name>
<keyword evidence="3" id="KW-0479">Metal-binding</keyword>
<evidence type="ECO:0008006" key="16">
    <source>
        <dbReference type="Google" id="ProtNLM"/>
    </source>
</evidence>
<evidence type="ECO:0000256" key="10">
    <source>
        <dbReference type="ARBA" id="ARBA00023242"/>
    </source>
</evidence>
<dbReference type="Gene3D" id="3.30.710.10">
    <property type="entry name" value="Potassium Channel Kv1.1, Chain A"/>
    <property type="match status" value="1"/>
</dbReference>
<keyword evidence="4" id="KW-0677">Repeat</keyword>
<evidence type="ECO:0000256" key="3">
    <source>
        <dbReference type="ARBA" id="ARBA00022723"/>
    </source>
</evidence>
<dbReference type="SMART" id="SM00355">
    <property type="entry name" value="ZnF_C2H2"/>
    <property type="match status" value="5"/>
</dbReference>
<dbReference type="InterPro" id="IPR013087">
    <property type="entry name" value="Znf_C2H2_type"/>
</dbReference>
<dbReference type="SUPFAM" id="SSF54695">
    <property type="entry name" value="POZ domain"/>
    <property type="match status" value="1"/>
</dbReference>
<dbReference type="FunFam" id="3.30.160.60:FF:001024">
    <property type="entry name" value="Zinc finger and SCAN domain-containing protein 20"/>
    <property type="match status" value="1"/>
</dbReference>
<evidence type="ECO:0000256" key="5">
    <source>
        <dbReference type="ARBA" id="ARBA00022771"/>
    </source>
</evidence>
<dbReference type="InterPro" id="IPR011705">
    <property type="entry name" value="BACK"/>
</dbReference>
<sequence length="533" mass="60057">MSLSFPSQSLTSDTYLAKLLDGACSLRSQNALCDVTLEADGVRFPAHKIILASASNYCKILPDANVQLKAISAGGLRNVLNFIYSNKLELSLQNVEETFKAAETLLVREVIKLCFQFLEDGLNHKNCLDTLNIARRLGPEELRQKAMYHVGQHYRQILTDPQCMKELDKETLCEILDKTDMAGCTEMELFNAAVSWLLHDSARLKGAADILRRIRFPLIPLRDLQRYVQETPIMRTDSECHRYLQEALIYHSQLYAQPVLQTQHTSIRSSAGGSGTGCRWVLSTYEFFSVGAPGLEHPWSRHLSGNDSCLDSLLIPAGDDVIAQRNPAGDRPYACTECGKSFSVSSALTRHQRIHTGERPYMCAECGKNFSVSSHLVQHQRIHTGERPYVCAECGRSFSQSSHLLQHQRVHTGERPYECTECGKNFSQSSDLIKHQRTHSGERPYECPCCFKSFTWNSVLIKHQRVHMGLRPYECGQCVESVSPHHPSEKPHTAQTPLMEHRDTSQCNAFAPMSKSLQLSVLRLPPLPKGKWE</sequence>
<dbReference type="GeneTree" id="ENSGT00940000166451"/>
<dbReference type="InterPro" id="IPR036236">
    <property type="entry name" value="Znf_C2H2_sf"/>
</dbReference>
<evidence type="ECO:0000256" key="9">
    <source>
        <dbReference type="ARBA" id="ARBA00023163"/>
    </source>
</evidence>
<dbReference type="SMART" id="SM00875">
    <property type="entry name" value="BACK"/>
    <property type="match status" value="1"/>
</dbReference>
<comment type="subcellular location">
    <subcellularLocation>
        <location evidence="1">Nucleus</location>
    </subcellularLocation>
</comment>
<evidence type="ECO:0000259" key="13">
    <source>
        <dbReference type="PROSITE" id="PS50157"/>
    </source>
</evidence>